<evidence type="ECO:0000313" key="2">
    <source>
        <dbReference type="Proteomes" id="UP000030752"/>
    </source>
</evidence>
<reference evidence="1 2" key="1">
    <citation type="submission" date="2013-03" db="EMBL/GenBank/DDBJ databases">
        <title>The Genome Sequence of Phialophora europaea CBS 101466.</title>
        <authorList>
            <consortium name="The Broad Institute Genomics Platform"/>
            <person name="Cuomo C."/>
            <person name="de Hoog S."/>
            <person name="Gorbushina A."/>
            <person name="Walker B."/>
            <person name="Young S.K."/>
            <person name="Zeng Q."/>
            <person name="Gargeya S."/>
            <person name="Fitzgerald M."/>
            <person name="Haas B."/>
            <person name="Abouelleil A."/>
            <person name="Allen A.W."/>
            <person name="Alvarado L."/>
            <person name="Arachchi H.M."/>
            <person name="Berlin A.M."/>
            <person name="Chapman S.B."/>
            <person name="Gainer-Dewar J."/>
            <person name="Goldberg J."/>
            <person name="Griggs A."/>
            <person name="Gujja S."/>
            <person name="Hansen M."/>
            <person name="Howarth C."/>
            <person name="Imamovic A."/>
            <person name="Ireland A."/>
            <person name="Larimer J."/>
            <person name="McCowan C."/>
            <person name="Murphy C."/>
            <person name="Pearson M."/>
            <person name="Poon T.W."/>
            <person name="Priest M."/>
            <person name="Roberts A."/>
            <person name="Saif S."/>
            <person name="Shea T."/>
            <person name="Sisk P."/>
            <person name="Sykes S."/>
            <person name="Wortman J."/>
            <person name="Nusbaum C."/>
            <person name="Birren B."/>
        </authorList>
    </citation>
    <scope>NUCLEOTIDE SEQUENCE [LARGE SCALE GENOMIC DNA]</scope>
    <source>
        <strain evidence="1 2">CBS 101466</strain>
    </source>
</reference>
<dbReference type="Proteomes" id="UP000030752">
    <property type="component" value="Unassembled WGS sequence"/>
</dbReference>
<keyword evidence="2" id="KW-1185">Reference proteome</keyword>
<dbReference type="PANTHER" id="PTHR43591">
    <property type="entry name" value="METHYLTRANSFERASE"/>
    <property type="match status" value="1"/>
</dbReference>
<dbReference type="EMBL" id="KB822718">
    <property type="protein sequence ID" value="ETN42517.1"/>
    <property type="molecule type" value="Genomic_DNA"/>
</dbReference>
<dbReference type="Gene3D" id="3.40.50.150">
    <property type="entry name" value="Vaccinia Virus protein VP39"/>
    <property type="match status" value="1"/>
</dbReference>
<dbReference type="VEuPathDB" id="FungiDB:HMPREF1541_01674"/>
<dbReference type="STRING" id="1220924.W2S1G0"/>
<dbReference type="AlphaFoldDB" id="W2S1G0"/>
<dbReference type="GeneID" id="19969013"/>
<dbReference type="GO" id="GO:0008168">
    <property type="term" value="F:methyltransferase activity"/>
    <property type="evidence" value="ECO:0007669"/>
    <property type="project" value="TreeGrafter"/>
</dbReference>
<dbReference type="CDD" id="cd02440">
    <property type="entry name" value="AdoMet_MTases"/>
    <property type="match status" value="1"/>
</dbReference>
<dbReference type="RefSeq" id="XP_008714253.1">
    <property type="nucleotide sequence ID" value="XM_008716031.1"/>
</dbReference>
<dbReference type="SUPFAM" id="SSF53335">
    <property type="entry name" value="S-adenosyl-L-methionine-dependent methyltransferases"/>
    <property type="match status" value="1"/>
</dbReference>
<dbReference type="HOGENOM" id="CLU_010595_10_1_1"/>
<dbReference type="eggNOG" id="ENOG502RBCG">
    <property type="taxonomic scope" value="Eukaryota"/>
</dbReference>
<name>W2S1G0_CYPE1</name>
<accession>W2S1G0</accession>
<dbReference type="OrthoDB" id="506498at2759"/>
<gene>
    <name evidence="1" type="ORF">HMPREF1541_01674</name>
</gene>
<dbReference type="InParanoid" id="W2S1G0"/>
<proteinExistence type="predicted"/>
<dbReference type="PANTHER" id="PTHR43591:SF24">
    <property type="entry name" value="2-METHOXY-6-POLYPRENYL-1,4-BENZOQUINOL METHYLASE, MITOCHONDRIAL"/>
    <property type="match status" value="1"/>
</dbReference>
<protein>
    <recommendedName>
        <fullName evidence="3">Methyltransferase domain-containing protein</fullName>
    </recommendedName>
</protein>
<organism evidence="1 2">
    <name type="scientific">Cyphellophora europaea (strain CBS 101466)</name>
    <name type="common">Phialophora europaea</name>
    <dbReference type="NCBI Taxonomy" id="1220924"/>
    <lineage>
        <taxon>Eukaryota</taxon>
        <taxon>Fungi</taxon>
        <taxon>Dikarya</taxon>
        <taxon>Ascomycota</taxon>
        <taxon>Pezizomycotina</taxon>
        <taxon>Eurotiomycetes</taxon>
        <taxon>Chaetothyriomycetidae</taxon>
        <taxon>Chaetothyriales</taxon>
        <taxon>Cyphellophoraceae</taxon>
        <taxon>Cyphellophora</taxon>
    </lineage>
</organism>
<dbReference type="Pfam" id="PF13489">
    <property type="entry name" value="Methyltransf_23"/>
    <property type="match status" value="1"/>
</dbReference>
<sequence>MSDEADLIDVEDRFKATLDKFGRTYQTYSLEREINLAPVDDEEGFRLEQQHDLVKDILGDALSDAWPHHGLYPSFVGEPRDVLDCGFGTASWCAEVAEYDPDCLVIGLDIALHLATDFPENCSLEIADLNETITLASSSIDFVHSRFIAGGLSRYRWPGYLSDLFRTLRDGGWIQLMEWDLSFRSNNGEDDKLQALREWTRLYYMALDQSRQPAGKRLTQVTQLEDMLRTARFQNVSTRSIEVPTCGWDSRSKKIGEKNLANMQALIEAVARYPVLSRGLTDPATFEQILSAARAELALESAQPFLRL</sequence>
<evidence type="ECO:0008006" key="3">
    <source>
        <dbReference type="Google" id="ProtNLM"/>
    </source>
</evidence>
<dbReference type="InterPro" id="IPR029063">
    <property type="entry name" value="SAM-dependent_MTases_sf"/>
</dbReference>
<evidence type="ECO:0000313" key="1">
    <source>
        <dbReference type="EMBL" id="ETN42517.1"/>
    </source>
</evidence>